<dbReference type="HOGENOM" id="CLU_1661088_0_0_1"/>
<reference evidence="3 4" key="1">
    <citation type="journal article" date="2012" name="BMC Genomics">
        <title>Tools to kill: Genome of one of the most destructive plant pathogenic fungi Macrophomina phaseolina.</title>
        <authorList>
            <person name="Islam M.S."/>
            <person name="Haque M.S."/>
            <person name="Islam M.M."/>
            <person name="Emdad E.M."/>
            <person name="Halim A."/>
            <person name="Hossen Q.M.M."/>
            <person name="Hossain M.Z."/>
            <person name="Ahmed B."/>
            <person name="Rahim S."/>
            <person name="Rahman M.S."/>
            <person name="Alam M.M."/>
            <person name="Hou S."/>
            <person name="Wan X."/>
            <person name="Saito J.A."/>
            <person name="Alam M."/>
        </authorList>
    </citation>
    <scope>NUCLEOTIDE SEQUENCE [LARGE SCALE GENOMIC DNA]</scope>
    <source>
        <strain evidence="3 4">MS6</strain>
    </source>
</reference>
<feature type="compositionally biased region" description="Basic and acidic residues" evidence="1">
    <location>
        <begin position="23"/>
        <end position="49"/>
    </location>
</feature>
<dbReference type="InterPro" id="IPR004172">
    <property type="entry name" value="L27_dom"/>
</dbReference>
<comment type="caution">
    <text evidence="3">The sequence shown here is derived from an EMBL/GenBank/DDBJ whole genome shotgun (WGS) entry which is preliminary data.</text>
</comment>
<accession>K2S3E2</accession>
<feature type="compositionally biased region" description="Polar residues" evidence="1">
    <location>
        <begin position="9"/>
        <end position="20"/>
    </location>
</feature>
<gene>
    <name evidence="3" type="ORF">MPH_01179</name>
</gene>
<dbReference type="AlphaFoldDB" id="K2S3E2"/>
<dbReference type="EMBL" id="AHHD01000049">
    <property type="protein sequence ID" value="EKG21458.1"/>
    <property type="molecule type" value="Genomic_DNA"/>
</dbReference>
<dbReference type="Proteomes" id="UP000007129">
    <property type="component" value="Unassembled WGS sequence"/>
</dbReference>
<dbReference type="PROSITE" id="PS51022">
    <property type="entry name" value="L27"/>
    <property type="match status" value="1"/>
</dbReference>
<evidence type="ECO:0000313" key="3">
    <source>
        <dbReference type="EMBL" id="EKG21458.1"/>
    </source>
</evidence>
<protein>
    <submittedName>
        <fullName evidence="3">L27 domain-containing protein</fullName>
    </submittedName>
</protein>
<feature type="domain" description="L27" evidence="2">
    <location>
        <begin position="1"/>
        <end position="18"/>
    </location>
</feature>
<dbReference type="VEuPathDB" id="FungiDB:MPH_01179"/>
<evidence type="ECO:0000256" key="1">
    <source>
        <dbReference type="SAM" id="MobiDB-lite"/>
    </source>
</evidence>
<evidence type="ECO:0000313" key="4">
    <source>
        <dbReference type="Proteomes" id="UP000007129"/>
    </source>
</evidence>
<sequence>MSLLETHDSVTQSVSMSSDYGESLDRRVNKRKQYPEHNVQRPNHLDSKGLRGNSAVRRCSPWGRVHLPTKRNSWGSCSPDDETSVSLTHLAVHVMLGWRARLTDSILAVFMKLIRMLDSPLSNISQTVQEWTSGTSQRAEAHYDLFVLDLKQAKDLPVY</sequence>
<evidence type="ECO:0000259" key="2">
    <source>
        <dbReference type="PROSITE" id="PS51022"/>
    </source>
</evidence>
<organism evidence="3 4">
    <name type="scientific">Macrophomina phaseolina (strain MS6)</name>
    <name type="common">Charcoal rot fungus</name>
    <dbReference type="NCBI Taxonomy" id="1126212"/>
    <lineage>
        <taxon>Eukaryota</taxon>
        <taxon>Fungi</taxon>
        <taxon>Dikarya</taxon>
        <taxon>Ascomycota</taxon>
        <taxon>Pezizomycotina</taxon>
        <taxon>Dothideomycetes</taxon>
        <taxon>Dothideomycetes incertae sedis</taxon>
        <taxon>Botryosphaeriales</taxon>
        <taxon>Botryosphaeriaceae</taxon>
        <taxon>Macrophomina</taxon>
    </lineage>
</organism>
<proteinExistence type="predicted"/>
<name>K2S3E2_MACPH</name>
<feature type="region of interest" description="Disordered" evidence="1">
    <location>
        <begin position="1"/>
        <end position="52"/>
    </location>
</feature>
<dbReference type="InParanoid" id="K2S3E2"/>